<dbReference type="Pfam" id="PF02875">
    <property type="entry name" value="Mur_ligase_C"/>
    <property type="match status" value="1"/>
</dbReference>
<feature type="domain" description="Mur ligase C-terminal" evidence="18">
    <location>
        <begin position="331"/>
        <end position="443"/>
    </location>
</feature>
<evidence type="ECO:0000256" key="15">
    <source>
        <dbReference type="ARBA" id="ARBA00030592"/>
    </source>
</evidence>
<dbReference type="EC" id="6.3.2.17" evidence="7"/>
<evidence type="ECO:0000256" key="17">
    <source>
        <dbReference type="ARBA" id="ARBA00049161"/>
    </source>
</evidence>
<keyword evidence="11" id="KW-0547">Nucleotide-binding</keyword>
<organism evidence="20 21">
    <name type="scientific">Mycolicibacterium rhodesiae</name>
    <name type="common">Mycobacterium rhodesiae</name>
    <dbReference type="NCBI Taxonomy" id="36814"/>
    <lineage>
        <taxon>Bacteria</taxon>
        <taxon>Bacillati</taxon>
        <taxon>Actinomycetota</taxon>
        <taxon>Actinomycetes</taxon>
        <taxon>Mycobacteriales</taxon>
        <taxon>Mycobacteriaceae</taxon>
        <taxon>Mycolicibacterium</taxon>
    </lineage>
</organism>
<gene>
    <name evidence="20" type="ORF">BST42_21345</name>
</gene>
<protein>
    <recommendedName>
        <fullName evidence="8">Dihydrofolate synthase/folylpolyglutamate synthase</fullName>
        <ecNumber evidence="6">6.3.2.12</ecNumber>
        <ecNumber evidence="7">6.3.2.17</ecNumber>
    </recommendedName>
    <alternativeName>
        <fullName evidence="15">Tetrahydrofolylpolyglutamate synthase</fullName>
    </alternativeName>
</protein>
<dbReference type="NCBIfam" id="TIGR01499">
    <property type="entry name" value="folC"/>
    <property type="match status" value="1"/>
</dbReference>
<keyword evidence="12" id="KW-0067">ATP-binding</keyword>
<dbReference type="InterPro" id="IPR036565">
    <property type="entry name" value="Mur-like_cat_sf"/>
</dbReference>
<evidence type="ECO:0000256" key="4">
    <source>
        <dbReference type="ARBA" id="ARBA00008276"/>
    </source>
</evidence>
<dbReference type="EMBL" id="MVIH01000012">
    <property type="protein sequence ID" value="ORB49873.1"/>
    <property type="molecule type" value="Genomic_DNA"/>
</dbReference>
<dbReference type="Gene3D" id="3.90.190.20">
    <property type="entry name" value="Mur ligase, C-terminal domain"/>
    <property type="match status" value="1"/>
</dbReference>
<dbReference type="InterPro" id="IPR018109">
    <property type="entry name" value="Folylpolyglutamate_synth_CS"/>
</dbReference>
<comment type="cofactor">
    <cofactor evidence="1">
        <name>Mg(2+)</name>
        <dbReference type="ChEBI" id="CHEBI:18420"/>
    </cofactor>
</comment>
<dbReference type="RefSeq" id="WP_083121322.1">
    <property type="nucleotide sequence ID" value="NZ_JACKUO010000026.1"/>
</dbReference>
<evidence type="ECO:0000256" key="3">
    <source>
        <dbReference type="ARBA" id="ARBA00005150"/>
    </source>
</evidence>
<dbReference type="InterPro" id="IPR036615">
    <property type="entry name" value="Mur_ligase_C_dom_sf"/>
</dbReference>
<evidence type="ECO:0000256" key="9">
    <source>
        <dbReference type="ARBA" id="ARBA00022598"/>
    </source>
</evidence>
<feature type="domain" description="Mur ligase central" evidence="19">
    <location>
        <begin position="151"/>
        <end position="303"/>
    </location>
</feature>
<comment type="pathway">
    <text evidence="3">Cofactor biosynthesis; tetrahydrofolylpolyglutamate biosynthesis.</text>
</comment>
<evidence type="ECO:0000256" key="6">
    <source>
        <dbReference type="ARBA" id="ARBA00013023"/>
    </source>
</evidence>
<evidence type="ECO:0000256" key="16">
    <source>
        <dbReference type="ARBA" id="ARBA00047493"/>
    </source>
</evidence>
<evidence type="ECO:0000256" key="5">
    <source>
        <dbReference type="ARBA" id="ARBA00011245"/>
    </source>
</evidence>
<dbReference type="PROSITE" id="PS01012">
    <property type="entry name" value="FOLYLPOLYGLU_SYNT_2"/>
    <property type="match status" value="1"/>
</dbReference>
<dbReference type="GO" id="GO:0046872">
    <property type="term" value="F:metal ion binding"/>
    <property type="evidence" value="ECO:0007669"/>
    <property type="project" value="UniProtKB-KW"/>
</dbReference>
<evidence type="ECO:0000313" key="21">
    <source>
        <dbReference type="Proteomes" id="UP000192534"/>
    </source>
</evidence>
<accession>A0A1X0IQ32</accession>
<dbReference type="GO" id="GO:0005524">
    <property type="term" value="F:ATP binding"/>
    <property type="evidence" value="ECO:0007669"/>
    <property type="project" value="UniProtKB-KW"/>
</dbReference>
<comment type="catalytic activity">
    <reaction evidence="17">
        <text>7,8-dihydropteroate + L-glutamate + ATP = 7,8-dihydrofolate + ADP + phosphate + H(+)</text>
        <dbReference type="Rhea" id="RHEA:23584"/>
        <dbReference type="ChEBI" id="CHEBI:15378"/>
        <dbReference type="ChEBI" id="CHEBI:17839"/>
        <dbReference type="ChEBI" id="CHEBI:29985"/>
        <dbReference type="ChEBI" id="CHEBI:30616"/>
        <dbReference type="ChEBI" id="CHEBI:43474"/>
        <dbReference type="ChEBI" id="CHEBI:57451"/>
        <dbReference type="ChEBI" id="CHEBI:456216"/>
        <dbReference type="EC" id="6.3.2.12"/>
    </reaction>
</comment>
<dbReference type="EC" id="6.3.2.12" evidence="6"/>
<dbReference type="FunFam" id="3.40.1190.10:FF:000004">
    <property type="entry name" value="Dihydrofolate synthase/folylpolyglutamate synthase"/>
    <property type="match status" value="1"/>
</dbReference>
<dbReference type="InterPro" id="IPR001645">
    <property type="entry name" value="Folylpolyglutamate_synth"/>
</dbReference>
<evidence type="ECO:0000256" key="14">
    <source>
        <dbReference type="ARBA" id="ARBA00022909"/>
    </source>
</evidence>
<dbReference type="NCBIfam" id="NF047860">
    <property type="entry name" value="Tet-DihydfolSynFolCMyb"/>
    <property type="match status" value="1"/>
</dbReference>
<keyword evidence="14" id="KW-0289">Folate biosynthesis</keyword>
<comment type="subunit">
    <text evidence="5">Monomer.</text>
</comment>
<dbReference type="GO" id="GO:0008841">
    <property type="term" value="F:dihydrofolate synthase activity"/>
    <property type="evidence" value="ECO:0007669"/>
    <property type="project" value="UniProtKB-EC"/>
</dbReference>
<dbReference type="GO" id="GO:0046656">
    <property type="term" value="P:folic acid biosynthetic process"/>
    <property type="evidence" value="ECO:0007669"/>
    <property type="project" value="UniProtKB-KW"/>
</dbReference>
<sequence length="476" mass="49852">MTEPLDGSYETQAPTPDEIAALLQVEHLLDQRWPETKLEPSTARIEALMEMLGSPQLSYPCIHIAGTNGKTSVARIVDALLTAFSRRTGRTTSPHLQSAVERIAIDNEPISPARYVEVYREIEPFVQLVDAQSQQDGGPAMSKFEVLTAMAFAAFADAPVDVAVVEVGMGGRWDATNVVDAPVAVITPIGIDHAEYLGDTIGEIAAEKAGIIGAPRGDLVQTDTVAVIGRQAPEAMEVLLAQAVKSDAAVAREDSEFAVLGRQVAVGGQVLQLQGLGGVYSDIFLPLHGEHQAHNAVVALAAVEALFGAGADRQLDVDTVRAGFAAAASPGRLERMRSAPTVFLDAAHNPAGAAALADALTSEFDFRFLVGVLSLMGDKDVTGILTALEPAFDQVVVTHNGSPRALEVDALALRAEEIFGPDRVARADTLPDAIEIATAMVEDSATDEGLSGAGIVITGSVVTAGAARTLFGKDPQ</sequence>
<dbReference type="InterPro" id="IPR004101">
    <property type="entry name" value="Mur_ligase_C"/>
</dbReference>
<keyword evidence="21" id="KW-1185">Reference proteome</keyword>
<keyword evidence="9" id="KW-0436">Ligase</keyword>
<name>A0A1X0IQ32_MYCRH</name>
<comment type="caution">
    <text evidence="20">The sequence shown here is derived from an EMBL/GenBank/DDBJ whole genome shotgun (WGS) entry which is preliminary data.</text>
</comment>
<dbReference type="SUPFAM" id="SSF53244">
    <property type="entry name" value="MurD-like peptide ligases, peptide-binding domain"/>
    <property type="match status" value="1"/>
</dbReference>
<evidence type="ECO:0000256" key="8">
    <source>
        <dbReference type="ARBA" id="ARBA00019357"/>
    </source>
</evidence>
<dbReference type="PIRSF" id="PIRSF001563">
    <property type="entry name" value="Folylpolyglu_synth"/>
    <property type="match status" value="1"/>
</dbReference>
<evidence type="ECO:0000256" key="1">
    <source>
        <dbReference type="ARBA" id="ARBA00001946"/>
    </source>
</evidence>
<dbReference type="Gene3D" id="3.40.1190.10">
    <property type="entry name" value="Mur-like, catalytic domain"/>
    <property type="match status" value="1"/>
</dbReference>
<dbReference type="GO" id="GO:0005737">
    <property type="term" value="C:cytoplasm"/>
    <property type="evidence" value="ECO:0007669"/>
    <property type="project" value="TreeGrafter"/>
</dbReference>
<dbReference type="OrthoDB" id="9809356at2"/>
<keyword evidence="10" id="KW-0479">Metal-binding</keyword>
<dbReference type="PANTHER" id="PTHR11136">
    <property type="entry name" value="FOLYLPOLYGLUTAMATE SYNTHASE-RELATED"/>
    <property type="match status" value="1"/>
</dbReference>
<dbReference type="Proteomes" id="UP000192534">
    <property type="component" value="Unassembled WGS sequence"/>
</dbReference>
<evidence type="ECO:0000256" key="11">
    <source>
        <dbReference type="ARBA" id="ARBA00022741"/>
    </source>
</evidence>
<dbReference type="InterPro" id="IPR013221">
    <property type="entry name" value="Mur_ligase_cen"/>
</dbReference>
<evidence type="ECO:0000313" key="20">
    <source>
        <dbReference type="EMBL" id="ORB49873.1"/>
    </source>
</evidence>
<comment type="catalytic activity">
    <reaction evidence="16">
        <text>(6S)-5,6,7,8-tetrahydrofolyl-(gamma-L-Glu)(n) + L-glutamate + ATP = (6S)-5,6,7,8-tetrahydrofolyl-(gamma-L-Glu)(n+1) + ADP + phosphate + H(+)</text>
        <dbReference type="Rhea" id="RHEA:10580"/>
        <dbReference type="Rhea" id="RHEA-COMP:14738"/>
        <dbReference type="Rhea" id="RHEA-COMP:14740"/>
        <dbReference type="ChEBI" id="CHEBI:15378"/>
        <dbReference type="ChEBI" id="CHEBI:29985"/>
        <dbReference type="ChEBI" id="CHEBI:30616"/>
        <dbReference type="ChEBI" id="CHEBI:43474"/>
        <dbReference type="ChEBI" id="CHEBI:141005"/>
        <dbReference type="ChEBI" id="CHEBI:456216"/>
        <dbReference type="EC" id="6.3.2.17"/>
    </reaction>
</comment>
<evidence type="ECO:0000259" key="19">
    <source>
        <dbReference type="Pfam" id="PF08245"/>
    </source>
</evidence>
<dbReference type="SUPFAM" id="SSF53623">
    <property type="entry name" value="MurD-like peptide ligases, catalytic domain"/>
    <property type="match status" value="1"/>
</dbReference>
<comment type="pathway">
    <text evidence="2">Cofactor biosynthesis; tetrahydrofolate biosynthesis; 7,8-dihydrofolate from 2-amino-4-hydroxy-6-hydroxymethyl-7,8-dihydropteridine diphosphate and 4-aminobenzoate: step 2/2.</text>
</comment>
<dbReference type="PANTHER" id="PTHR11136:SF0">
    <property type="entry name" value="DIHYDROFOLATE SYNTHETASE-RELATED"/>
    <property type="match status" value="1"/>
</dbReference>
<dbReference type="Pfam" id="PF08245">
    <property type="entry name" value="Mur_ligase_M"/>
    <property type="match status" value="1"/>
</dbReference>
<comment type="similarity">
    <text evidence="4">Belongs to the folylpolyglutamate synthase family.</text>
</comment>
<reference evidence="20 21" key="1">
    <citation type="submission" date="2016-12" db="EMBL/GenBank/DDBJ databases">
        <title>The new phylogeny of genus Mycobacterium.</title>
        <authorList>
            <person name="Tortoli E."/>
            <person name="Trovato A."/>
            <person name="Cirillo D.M."/>
        </authorList>
    </citation>
    <scope>NUCLEOTIDE SEQUENCE [LARGE SCALE GENOMIC DNA]</scope>
    <source>
        <strain evidence="20 21">DSM 44223</strain>
    </source>
</reference>
<dbReference type="AlphaFoldDB" id="A0A1X0IQ32"/>
<evidence type="ECO:0000256" key="13">
    <source>
        <dbReference type="ARBA" id="ARBA00022842"/>
    </source>
</evidence>
<evidence type="ECO:0000256" key="2">
    <source>
        <dbReference type="ARBA" id="ARBA00004799"/>
    </source>
</evidence>
<evidence type="ECO:0000256" key="7">
    <source>
        <dbReference type="ARBA" id="ARBA00013025"/>
    </source>
</evidence>
<evidence type="ECO:0000259" key="18">
    <source>
        <dbReference type="Pfam" id="PF02875"/>
    </source>
</evidence>
<proteinExistence type="inferred from homology"/>
<keyword evidence="13" id="KW-0460">Magnesium</keyword>
<evidence type="ECO:0000256" key="12">
    <source>
        <dbReference type="ARBA" id="ARBA00022840"/>
    </source>
</evidence>
<dbReference type="GO" id="GO:0004326">
    <property type="term" value="F:tetrahydrofolylpolyglutamate synthase activity"/>
    <property type="evidence" value="ECO:0007669"/>
    <property type="project" value="UniProtKB-EC"/>
</dbReference>
<evidence type="ECO:0000256" key="10">
    <source>
        <dbReference type="ARBA" id="ARBA00022723"/>
    </source>
</evidence>